<dbReference type="SUPFAM" id="SSF103515">
    <property type="entry name" value="Autotransporter"/>
    <property type="match status" value="1"/>
</dbReference>
<dbReference type="KEGG" id="dao:Desac_0103"/>
<dbReference type="Pfam" id="PF03797">
    <property type="entry name" value="Autotransporter"/>
    <property type="match status" value="1"/>
</dbReference>
<name>F2NJ43_DESAR</name>
<reference evidence="3" key="2">
    <citation type="submission" date="2011-03" db="EMBL/GenBank/DDBJ databases">
        <title>The complete genome of Desulfobacca acetoxidans DSM 11109.</title>
        <authorList>
            <consortium name="US DOE Joint Genome Institute (JGI-PGF)"/>
            <person name="Lucas S."/>
            <person name="Copeland A."/>
            <person name="Lapidus A."/>
            <person name="Bruce D."/>
            <person name="Goodwin L."/>
            <person name="Pitluck S."/>
            <person name="Peters L."/>
            <person name="Kyrpides N."/>
            <person name="Mavromatis K."/>
            <person name="Ivanova N."/>
            <person name="Ovchinnikova G."/>
            <person name="Teshima H."/>
            <person name="Detter J.C."/>
            <person name="Han C."/>
            <person name="Land M."/>
            <person name="Hauser L."/>
            <person name="Markowitz V."/>
            <person name="Cheng J.-F."/>
            <person name="Hugenholtz P."/>
            <person name="Woyke T."/>
            <person name="Wu D."/>
            <person name="Spring S."/>
            <person name="Schueler E."/>
            <person name="Brambilla E."/>
            <person name="Klenk H.-P."/>
            <person name="Eisen J.A."/>
        </authorList>
    </citation>
    <scope>NUCLEOTIDE SEQUENCE [LARGE SCALE GENOMIC DNA]</scope>
    <source>
        <strain evidence="3">ATCC 700848 / DSM 11109 / ASRB2</strain>
    </source>
</reference>
<feature type="domain" description="Autotransporter" evidence="1">
    <location>
        <begin position="1840"/>
        <end position="2119"/>
    </location>
</feature>
<gene>
    <name evidence="2" type="ordered locus">Desac_0103</name>
</gene>
<dbReference type="RefSeq" id="WP_013705114.1">
    <property type="nucleotide sequence ID" value="NC_015388.1"/>
</dbReference>
<evidence type="ECO:0000313" key="2">
    <source>
        <dbReference type="EMBL" id="AEB08001.1"/>
    </source>
</evidence>
<evidence type="ECO:0000259" key="1">
    <source>
        <dbReference type="PROSITE" id="PS51208"/>
    </source>
</evidence>
<dbReference type="eggNOG" id="COG4625">
    <property type="taxonomic scope" value="Bacteria"/>
</dbReference>
<organism evidence="2 3">
    <name type="scientific">Desulfobacca acetoxidans (strain ATCC 700848 / DSM 11109 / ASRB2)</name>
    <dbReference type="NCBI Taxonomy" id="880072"/>
    <lineage>
        <taxon>Bacteria</taxon>
        <taxon>Pseudomonadati</taxon>
        <taxon>Thermodesulfobacteriota</taxon>
        <taxon>Desulfobaccia</taxon>
        <taxon>Desulfobaccales</taxon>
        <taxon>Desulfobaccaceae</taxon>
        <taxon>Desulfobacca</taxon>
    </lineage>
</organism>
<evidence type="ECO:0000313" key="3">
    <source>
        <dbReference type="Proteomes" id="UP000000483"/>
    </source>
</evidence>
<accession>F2NJ43</accession>
<dbReference type="HOGENOM" id="CLU_232141_0_0_7"/>
<sequence>MVSREKVRRQWLPSILLATCVFLGCLPSVGWAQVSYSWIGGPGTQDWGNAAHWSPSTPPGPPNAGDSALLYVGDDSTKVANYYNIFAEAPLLGGVYINSGPAGSMTLLLEQAGLAGQLRANEVIVGDKVQGQVEQRDGTLTVAGTLDIGNPVGSNGTYTMTGGVLDTANTYVGNFGTGDFYQNGGAHTVANELNLGYQAGSNGTYNLEGGTVNSQLLFVGYNGGGVFHQNGGDVVIIDHLGVGREAGSTGEYNLNNGTFTTSNLYVGYGGTGTFNKNGGTLTVNGFISMAETATGNAIFNLGSGSLAATNLDVGLNGVGEFNQSSDTTLTIGSGAAFGILGVNSQAGVSIFNQHGGDTTVFGNIEVGRETNSQGQYYLHGGTLTVHDSLYLGYQGTGMFTQTAGTLTIANYINLGDRPTGNGVYNLEGGSVTAQDLFVGTAGVGLFNQSGETSNATFNNSLNLVNGIYDLSGGNLIAHNINVGDGGTGTFNQSGSSTVTISNYLGIGRNAGDIGTFELTSGTVSFSPAPGAIGTMFLGVAGSGVFNQYGGTVDLTGGTLQIGVETGGIGTYNLSGGQLQVGTLDLAVVGPATPGTGVFNLSETGILTAETINLNPGGTFNQTGGTLNYTTFNHQGGDVLGDLENRGAYNYTGGTFSGRLLNFGTVNFAADFTAGNGMAHLGAVPVTLDGVLNVTCNGLGLEVDQGAVFNQTGGTLTSTDTIIGNTGEGTFNQSGGTHTVANPTTLILGAAEYSIGTYNLENGILQTNNTIVGNFGSGIFNQTGGSHNVTNDLSLGRELFSDGIYSLEGGTLSTLNTYLGYAGIGGFQQTGADTVHTVGNALVLGQELGGAGAYSLENGQLNTAYTMVGINGPGAFQQIGGTHTITLGMGLAAIVDTSYGVYELQNGNLIITGVPATSTGGFLDIGETGEAAFSQTGGTLQVYGSMNLGVYAGSLGEYQITGGTLEVLNAYVPPNPDPVIYGDMFVGDNGTGIFTQSGINTTVTVNNHLGIGRGQAGQGEYNLDGGQLTTGYLFVGNQGTGVFNHGAATHTITGSGYVGSDTTGTGIYNLNQNGILNVTDSFEVGNPGTGTFNQYAGSTFTTGALFVGDGVGFYNQYGGDTTVAEHLGVGRSAGGNGQYLLQGGNLTVGDLFVGYEGTGTFRQTGGTHQVNCCIHIGHENTGIGTYLLENGNLFGQHTHVGINGTGIFSQSGGIHTLTGDLTLAANPGSQGTYNLTGGDLTAANIFLNAGGLFNQTGGNLAYTTFYHQGGEVQGNLVNQSAYIYDGGLFSGRLLNYGAGTVTFNADFIAADGLAHHSSNAITLADNRSLTFNGQGLTVDQGAIFNQTGGSLNTTDSIIGNAGVGTFDQTGGSHTISNALTLAATAGSTGTYNLQGGTLTAPAINVNAGGTLNQTGGTLIPTNACSIAPGGSFSQTDGIVDGTSNTIFLTEGTCTLSDNGTLRPGGIMRIAPGGSFTQNGGILDGLSNTTLITEGIFNLNNGTVRPGNALVIQNGGVFNQLAGLFDGTSNTISIFAGTCTLGGGTYNAGTLNLYTGGSFHWNGGDFSYNTLNLQGGNFYGDLNNLNLISGYGTITGNVTNQGNVSPGNSPGVLNIVGSFTQTAAGTYITEIASATSYDQINVTGNPGTATVDGTLTPVLLGGYTPSWNQVFPGIVNASGGVFGTFSDIDSILTWRVRYNQTSIDLIAGNRNFADPAFHLTPNQLNVGNMLNQIADTATGDLGVVLTNLAELPDNAVGSAYQQITPDKASTLPALSLAGSMMQGQSIANRLSYQRWRQGGSPTLAGGRPGSFNLSYNNLAGLMLAYNSADLSGLMSSSRMQPGSSGNWGFFTDFVSSFGKQDTTTDQIGYDFSIFGFTTGIDYRFREDLVLGLGTGYYHTGATYKGSGGDADINSIPFYAYGAFTPGSFYAQGYVGYTLNLYSMNRDFVFGGINRRATSSVNGNQLNVSLETGYDVKLPFATMTPAASLYYSQAWVDGFTETGAGALNLSVDSQSADSLQTGVGMRLSRTIKTKKAVVLPQVYAFYQHEFANDSRGLNSRLAQTGNTFLFRTNSPSRDFAVLGAGLAVGLKKNLTLQVNYNAEVGRGDYTPHVVSAGLRFEF</sequence>
<dbReference type="InterPro" id="IPR036709">
    <property type="entry name" value="Autotransporte_beta_dom_sf"/>
</dbReference>
<dbReference type="OrthoDB" id="5368632at2"/>
<dbReference type="Proteomes" id="UP000000483">
    <property type="component" value="Chromosome"/>
</dbReference>
<proteinExistence type="predicted"/>
<dbReference type="EMBL" id="CP002629">
    <property type="protein sequence ID" value="AEB08001.1"/>
    <property type="molecule type" value="Genomic_DNA"/>
</dbReference>
<dbReference type="eggNOG" id="COG3210">
    <property type="taxonomic scope" value="Bacteria"/>
</dbReference>
<dbReference type="STRING" id="880072.Desac_0103"/>
<dbReference type="PROSITE" id="PS51208">
    <property type="entry name" value="AUTOTRANSPORTER"/>
    <property type="match status" value="1"/>
</dbReference>
<dbReference type="Gene3D" id="2.40.128.130">
    <property type="entry name" value="Autotransporter beta-domain"/>
    <property type="match status" value="1"/>
</dbReference>
<dbReference type="InterPro" id="IPR005546">
    <property type="entry name" value="Autotransporte_beta"/>
</dbReference>
<dbReference type="PROSITE" id="PS51257">
    <property type="entry name" value="PROKAR_LIPOPROTEIN"/>
    <property type="match status" value="1"/>
</dbReference>
<protein>
    <submittedName>
        <fullName evidence="2">Outer membrane autotransporter barrel domain protein</fullName>
    </submittedName>
</protein>
<keyword evidence="3" id="KW-1185">Reference proteome</keyword>
<dbReference type="SMART" id="SM00869">
    <property type="entry name" value="Autotransporter"/>
    <property type="match status" value="1"/>
</dbReference>
<reference evidence="2 3" key="1">
    <citation type="journal article" date="2011" name="Stand. Genomic Sci.">
        <title>Complete genome sequence of the acetate-degrading sulfate reducer Desulfobacca acetoxidans type strain (ASRB2).</title>
        <authorList>
            <person name="Goker M."/>
            <person name="Teshima H."/>
            <person name="Lapidus A."/>
            <person name="Nolan M."/>
            <person name="Lucas S."/>
            <person name="Hammon N."/>
            <person name="Deshpande S."/>
            <person name="Cheng J.F."/>
            <person name="Tapia R."/>
            <person name="Han C."/>
            <person name="Goodwin L."/>
            <person name="Pitluck S."/>
            <person name="Huntemann M."/>
            <person name="Liolios K."/>
            <person name="Ivanova N."/>
            <person name="Pagani I."/>
            <person name="Mavromatis K."/>
            <person name="Ovchinikova G."/>
            <person name="Pati A."/>
            <person name="Chen A."/>
            <person name="Palaniappan K."/>
            <person name="Land M."/>
            <person name="Hauser L."/>
            <person name="Brambilla E.M."/>
            <person name="Rohde M."/>
            <person name="Spring S."/>
            <person name="Detter J.C."/>
            <person name="Woyke T."/>
            <person name="Bristow J."/>
            <person name="Eisen J.A."/>
            <person name="Markowitz V."/>
            <person name="Hugenholtz P."/>
            <person name="Kyrpides N.C."/>
            <person name="Klenk H.P."/>
        </authorList>
    </citation>
    <scope>NUCLEOTIDE SEQUENCE [LARGE SCALE GENOMIC DNA]</scope>
    <source>
        <strain evidence="3">ATCC 700848 / DSM 11109 / ASRB2</strain>
    </source>
</reference>